<organism evidence="7 8">
    <name type="scientific">Coprinopsis marcescibilis</name>
    <name type="common">Agaric fungus</name>
    <name type="synonym">Psathyrella marcescibilis</name>
    <dbReference type="NCBI Taxonomy" id="230819"/>
    <lineage>
        <taxon>Eukaryota</taxon>
        <taxon>Fungi</taxon>
        <taxon>Dikarya</taxon>
        <taxon>Basidiomycota</taxon>
        <taxon>Agaricomycotina</taxon>
        <taxon>Agaricomycetes</taxon>
        <taxon>Agaricomycetidae</taxon>
        <taxon>Agaricales</taxon>
        <taxon>Agaricineae</taxon>
        <taxon>Psathyrellaceae</taxon>
        <taxon>Coprinopsis</taxon>
    </lineage>
</organism>
<proteinExistence type="inferred from homology"/>
<dbReference type="Proteomes" id="UP000307440">
    <property type="component" value="Unassembled WGS sequence"/>
</dbReference>
<evidence type="ECO:0000256" key="3">
    <source>
        <dbReference type="ARBA" id="ARBA00022517"/>
    </source>
</evidence>
<sequence length="309" mass="34937">MDVSSILDAQKAREKSVLVEKETPLVVDAGHLMVTDLNVIDEESYNENLEEHLQTLARDGVQELIGKLFSLPTSSSADGPQAQLPLQEYQLPRAKPLPKPKAPTKWERFAAAKGIQHKKRDRKEWDEERQEWVNRWGRDGKNKQKEEQWITEVPRNADIDFNPQLAARQERKERVEKNQKQQLSNLKRAEAASTSSSRKEELDRTLALARGSTASMGKFDKKLEGEKKMKGVKRKFEPIEKSVGKEMKANLDLVARMGSDAKKMRGAPHKEESVINVRKAVRFASKGKGSIAMASSGRDKKSSGKGKRR</sequence>
<gene>
    <name evidence="7" type="ORF">FA15DRAFT_667958</name>
</gene>
<protein>
    <recommendedName>
        <fullName evidence="5">Ribosome biogenesis regulatory protein</fullName>
    </recommendedName>
</protein>
<evidence type="ECO:0000313" key="8">
    <source>
        <dbReference type="Proteomes" id="UP000307440"/>
    </source>
</evidence>
<dbReference type="OrthoDB" id="28455at2759"/>
<comment type="subcellular location">
    <subcellularLocation>
        <location evidence="1 5">Nucleus</location>
    </subcellularLocation>
</comment>
<dbReference type="EMBL" id="ML210180">
    <property type="protein sequence ID" value="TFK25954.1"/>
    <property type="molecule type" value="Genomic_DNA"/>
</dbReference>
<feature type="region of interest" description="Disordered" evidence="6">
    <location>
        <begin position="168"/>
        <end position="216"/>
    </location>
</feature>
<keyword evidence="3 5" id="KW-0690">Ribosome biogenesis</keyword>
<reference evidence="7 8" key="1">
    <citation type="journal article" date="2019" name="Nat. Ecol. Evol.">
        <title>Megaphylogeny resolves global patterns of mushroom evolution.</title>
        <authorList>
            <person name="Varga T."/>
            <person name="Krizsan K."/>
            <person name="Foldi C."/>
            <person name="Dima B."/>
            <person name="Sanchez-Garcia M."/>
            <person name="Sanchez-Ramirez S."/>
            <person name="Szollosi G.J."/>
            <person name="Szarkandi J.G."/>
            <person name="Papp V."/>
            <person name="Albert L."/>
            <person name="Andreopoulos W."/>
            <person name="Angelini C."/>
            <person name="Antonin V."/>
            <person name="Barry K.W."/>
            <person name="Bougher N.L."/>
            <person name="Buchanan P."/>
            <person name="Buyck B."/>
            <person name="Bense V."/>
            <person name="Catcheside P."/>
            <person name="Chovatia M."/>
            <person name="Cooper J."/>
            <person name="Damon W."/>
            <person name="Desjardin D."/>
            <person name="Finy P."/>
            <person name="Geml J."/>
            <person name="Haridas S."/>
            <person name="Hughes K."/>
            <person name="Justo A."/>
            <person name="Karasinski D."/>
            <person name="Kautmanova I."/>
            <person name="Kiss B."/>
            <person name="Kocsube S."/>
            <person name="Kotiranta H."/>
            <person name="LaButti K.M."/>
            <person name="Lechner B.E."/>
            <person name="Liimatainen K."/>
            <person name="Lipzen A."/>
            <person name="Lukacs Z."/>
            <person name="Mihaltcheva S."/>
            <person name="Morgado L.N."/>
            <person name="Niskanen T."/>
            <person name="Noordeloos M.E."/>
            <person name="Ohm R.A."/>
            <person name="Ortiz-Santana B."/>
            <person name="Ovrebo C."/>
            <person name="Racz N."/>
            <person name="Riley R."/>
            <person name="Savchenko A."/>
            <person name="Shiryaev A."/>
            <person name="Soop K."/>
            <person name="Spirin V."/>
            <person name="Szebenyi C."/>
            <person name="Tomsovsky M."/>
            <person name="Tulloss R.E."/>
            <person name="Uehling J."/>
            <person name="Grigoriev I.V."/>
            <person name="Vagvolgyi C."/>
            <person name="Papp T."/>
            <person name="Martin F.M."/>
            <person name="Miettinen O."/>
            <person name="Hibbett D.S."/>
            <person name="Nagy L.G."/>
        </authorList>
    </citation>
    <scope>NUCLEOTIDE SEQUENCE [LARGE SCALE GENOMIC DNA]</scope>
    <source>
        <strain evidence="7 8">CBS 121175</strain>
    </source>
</reference>
<comment type="similarity">
    <text evidence="2 5">Belongs to the RRS1 family.</text>
</comment>
<evidence type="ECO:0000256" key="1">
    <source>
        <dbReference type="ARBA" id="ARBA00004123"/>
    </source>
</evidence>
<accession>A0A5C3KZV1</accession>
<dbReference type="AlphaFoldDB" id="A0A5C3KZV1"/>
<dbReference type="Pfam" id="PF04939">
    <property type="entry name" value="RRS1"/>
    <property type="match status" value="1"/>
</dbReference>
<evidence type="ECO:0000256" key="2">
    <source>
        <dbReference type="ARBA" id="ARBA00010077"/>
    </source>
</evidence>
<dbReference type="GO" id="GO:0042254">
    <property type="term" value="P:ribosome biogenesis"/>
    <property type="evidence" value="ECO:0007669"/>
    <property type="project" value="UniProtKB-KW"/>
</dbReference>
<evidence type="ECO:0000256" key="5">
    <source>
        <dbReference type="RuleBase" id="RU364132"/>
    </source>
</evidence>
<dbReference type="GO" id="GO:0005634">
    <property type="term" value="C:nucleus"/>
    <property type="evidence" value="ECO:0007669"/>
    <property type="project" value="UniProtKB-SubCell"/>
</dbReference>
<comment type="function">
    <text evidence="5">Involved in ribosomal large subunit assembly.</text>
</comment>
<evidence type="ECO:0000313" key="7">
    <source>
        <dbReference type="EMBL" id="TFK25954.1"/>
    </source>
</evidence>
<evidence type="ECO:0000256" key="4">
    <source>
        <dbReference type="ARBA" id="ARBA00023242"/>
    </source>
</evidence>
<feature type="compositionally biased region" description="Basic and acidic residues" evidence="6">
    <location>
        <begin position="168"/>
        <end position="179"/>
    </location>
</feature>
<dbReference type="InterPro" id="IPR007023">
    <property type="entry name" value="Ribosom_reg"/>
</dbReference>
<feature type="region of interest" description="Disordered" evidence="6">
    <location>
        <begin position="286"/>
        <end position="309"/>
    </location>
</feature>
<evidence type="ECO:0000256" key="6">
    <source>
        <dbReference type="SAM" id="MobiDB-lite"/>
    </source>
</evidence>
<name>A0A5C3KZV1_COPMA</name>
<dbReference type="STRING" id="230819.A0A5C3KZV1"/>
<keyword evidence="4 5" id="KW-0539">Nucleus</keyword>
<keyword evidence="8" id="KW-1185">Reference proteome</keyword>